<feature type="transmembrane region" description="Helical" evidence="1">
    <location>
        <begin position="177"/>
        <end position="197"/>
    </location>
</feature>
<keyword evidence="1" id="KW-0472">Membrane</keyword>
<evidence type="ECO:0000256" key="1">
    <source>
        <dbReference type="SAM" id="Phobius"/>
    </source>
</evidence>
<dbReference type="EMBL" id="CAJEWN010000017">
    <property type="protein sequence ID" value="CAD2135648.1"/>
    <property type="molecule type" value="Genomic_DNA"/>
</dbReference>
<dbReference type="Proteomes" id="UP000580250">
    <property type="component" value="Unassembled WGS sequence"/>
</dbReference>
<proteinExistence type="predicted"/>
<feature type="transmembrane region" description="Helical" evidence="1">
    <location>
        <begin position="34"/>
        <end position="58"/>
    </location>
</feature>
<accession>A0A6V7TVM8</accession>
<keyword evidence="1" id="KW-1133">Transmembrane helix</keyword>
<dbReference type="SUPFAM" id="SSF81321">
    <property type="entry name" value="Family A G protein-coupled receptor-like"/>
    <property type="match status" value="1"/>
</dbReference>
<dbReference type="OrthoDB" id="5875846at2759"/>
<dbReference type="Pfam" id="PF10321">
    <property type="entry name" value="7TM_GPCR_Srt"/>
    <property type="match status" value="1"/>
</dbReference>
<reference evidence="2 3" key="1">
    <citation type="submission" date="2020-08" db="EMBL/GenBank/DDBJ databases">
        <authorList>
            <person name="Koutsovoulos G."/>
            <person name="Danchin GJ E."/>
        </authorList>
    </citation>
    <scope>NUCLEOTIDE SEQUENCE [LARGE SCALE GENOMIC DNA]</scope>
</reference>
<dbReference type="PANTHER" id="PTHR23021:SF11">
    <property type="entry name" value="SERPENTINE RECEPTOR, CLASS T"/>
    <property type="match status" value="1"/>
</dbReference>
<evidence type="ECO:0000313" key="3">
    <source>
        <dbReference type="Proteomes" id="UP000580250"/>
    </source>
</evidence>
<feature type="transmembrane region" description="Helical" evidence="1">
    <location>
        <begin position="218"/>
        <end position="239"/>
    </location>
</feature>
<protein>
    <submittedName>
        <fullName evidence="2">Uncharacterized protein</fullName>
    </submittedName>
</protein>
<dbReference type="Gene3D" id="1.20.1070.10">
    <property type="entry name" value="Rhodopsin 7-helix transmembrane proteins"/>
    <property type="match status" value="1"/>
</dbReference>
<keyword evidence="1" id="KW-0812">Transmembrane</keyword>
<sequence>MEVYFFKPDEYERLYNCSSYNIDQIPLEKRRHEWLGIFFFSLSIIYEILYIPCMFSIWKRMKNSHCYKIMFCIGVVDMLTLLCNGLLTGCWCAESVMEVVLAINRCVELWSDILADKWFSGKKLVIWMVIPIIYGLAMAFYTKPVTFSSMYFSWFFNPHLLYIDDTNEVYENILHSIHNNAILALLVIIYLMFYIILLSKSRGRGQPTDQQTFSEKRIFLQVLIISLINASAAGIYVYMQYFYVNEMLILLAQLNWVNAHGIPPVIYLTMNTSIQRDCIGMFKKIFGKSVTVHPITTGSHPPFLSAINNTNIMKGPDNTLQQPI</sequence>
<dbReference type="AlphaFoldDB" id="A0A6V7TVM8"/>
<gene>
    <name evidence="2" type="ORF">MENT_LOCUS4791</name>
</gene>
<name>A0A6V7TVM8_MELEN</name>
<organism evidence="2 3">
    <name type="scientific">Meloidogyne enterolobii</name>
    <name type="common">Root-knot nematode worm</name>
    <name type="synonym">Meloidogyne mayaguensis</name>
    <dbReference type="NCBI Taxonomy" id="390850"/>
    <lineage>
        <taxon>Eukaryota</taxon>
        <taxon>Metazoa</taxon>
        <taxon>Ecdysozoa</taxon>
        <taxon>Nematoda</taxon>
        <taxon>Chromadorea</taxon>
        <taxon>Rhabditida</taxon>
        <taxon>Tylenchina</taxon>
        <taxon>Tylenchomorpha</taxon>
        <taxon>Tylenchoidea</taxon>
        <taxon>Meloidogynidae</taxon>
        <taxon>Meloidogyninae</taxon>
        <taxon>Meloidogyne</taxon>
    </lineage>
</organism>
<dbReference type="PANTHER" id="PTHR23021">
    <property type="entry name" value="SERPENTINE RECEPTOR, CLASS T"/>
    <property type="match status" value="1"/>
</dbReference>
<feature type="transmembrane region" description="Helical" evidence="1">
    <location>
        <begin position="124"/>
        <end position="142"/>
    </location>
</feature>
<evidence type="ECO:0000313" key="2">
    <source>
        <dbReference type="EMBL" id="CAD2135648.1"/>
    </source>
</evidence>
<comment type="caution">
    <text evidence="2">The sequence shown here is derived from an EMBL/GenBank/DDBJ whole genome shotgun (WGS) entry which is preliminary data.</text>
</comment>
<dbReference type="InterPro" id="IPR019425">
    <property type="entry name" value="7TM_GPCR_serpentine_rcpt_Srt"/>
</dbReference>